<dbReference type="AlphaFoldDB" id="C6LSF3"/>
<feature type="coiled-coil region" evidence="1">
    <location>
        <begin position="20"/>
        <end position="54"/>
    </location>
</feature>
<dbReference type="OMA" id="FQAMQRR"/>
<dbReference type="OrthoDB" id="10256919at2759"/>
<proteinExistence type="predicted"/>
<evidence type="ECO:0000313" key="2">
    <source>
        <dbReference type="EMBL" id="EET01058.1"/>
    </source>
</evidence>
<organism evidence="2 3">
    <name type="scientific">Giardia intestinalis (strain ATCC 50581 / GS clone H7)</name>
    <name type="common">Giardia lamblia</name>
    <dbReference type="NCBI Taxonomy" id="598745"/>
    <lineage>
        <taxon>Eukaryota</taxon>
        <taxon>Metamonada</taxon>
        <taxon>Diplomonadida</taxon>
        <taxon>Hexamitidae</taxon>
        <taxon>Giardiinae</taxon>
        <taxon>Giardia</taxon>
    </lineage>
</organism>
<accession>C6LSF3</accession>
<reference evidence="2 3" key="1">
    <citation type="journal article" date="2009" name="PLoS Pathog.">
        <title>Draft genome sequencing of giardia intestinalis assemblage B isolate GS: is human giardiasis caused by two different species?</title>
        <authorList>
            <person name="Franzen O."/>
            <person name="Jerlstrom-Hultqvist J."/>
            <person name="Castro E."/>
            <person name="Sherwood E."/>
            <person name="Ankarklev J."/>
            <person name="Reiner D.S."/>
            <person name="Palm D."/>
            <person name="Andersson J.O."/>
            <person name="Andersson B."/>
            <person name="Svard S.G."/>
        </authorList>
    </citation>
    <scope>NUCLEOTIDE SEQUENCE [LARGE SCALE GENOMIC DNA]</scope>
    <source>
        <strain evidence="3">ATCC 50581 / GS clone H7</strain>
    </source>
</reference>
<evidence type="ECO:0000256" key="1">
    <source>
        <dbReference type="SAM" id="Coils"/>
    </source>
</evidence>
<dbReference type="Proteomes" id="UP000002488">
    <property type="component" value="Unassembled WGS sequence"/>
</dbReference>
<dbReference type="EMBL" id="ACGJ01002192">
    <property type="protein sequence ID" value="EET01058.1"/>
    <property type="molecule type" value="Genomic_DNA"/>
</dbReference>
<keyword evidence="1" id="KW-0175">Coiled coil</keyword>
<dbReference type="VEuPathDB" id="GiardiaDB:GL50581_1691"/>
<protein>
    <submittedName>
        <fullName evidence="2">Uncharacterized protein</fullName>
    </submittedName>
</protein>
<comment type="caution">
    <text evidence="2">The sequence shown here is derived from an EMBL/GenBank/DDBJ whole genome shotgun (WGS) entry which is preliminary data.</text>
</comment>
<evidence type="ECO:0000313" key="3">
    <source>
        <dbReference type="Proteomes" id="UP000002488"/>
    </source>
</evidence>
<gene>
    <name evidence="2" type="ORF">GL50581_1691</name>
</gene>
<name>C6LSF3_GIAIB</name>
<sequence>MAHAREDPFYNIPDIVTQELQQIRSTASLLEMKCTELEKKYASLQAENTLLREQILKTTQLLASYPTNRDYDALKASITQVSNTLWQPTAPFINELKQQLLSELQISLQGIPPEDKAPKGGPSTVLAERIALELAPIYTKISCIEEELQGKANKRSVIATIKQRFEEIAGMVTSLQESLADVLGEKADTESVSNELLTKVDIAKLPAILSPYLKADVFNQFKQEISAEESVLSRISKMELKAVAQQQALEEVIRTSVSVAMDRLQEQIGELEILVRANTATISRACASADAAMADVRSLRSDGSEEANRTYGQILREVQSIGSRLSSVETDIIRKVDHVDFQAMQRRIQTQINAERSFSQDRHRPTIGEVRQMIAESIDTVISHRAKDDP</sequence>